<name>U1NA35_9EURY</name>
<reference evidence="1 2" key="1">
    <citation type="journal article" date="2013" name="PLoS ONE">
        <title>Assembly-driven community genomics of a hypersaline microbial ecosystem.</title>
        <authorList>
            <person name="Podell S."/>
            <person name="Ugalde J.A."/>
            <person name="Narasingarao P."/>
            <person name="Banfield J.F."/>
            <person name="Heidelberg K.B."/>
            <person name="Allen E.E."/>
        </authorList>
    </citation>
    <scope>NUCLEOTIDE SEQUENCE [LARGE SCALE GENOMIC DNA]</scope>
    <source>
        <strain evidence="2">J07HQW2</strain>
    </source>
</reference>
<dbReference type="STRING" id="1238425.J07HQW2_00123"/>
<gene>
    <name evidence="1" type="ORF">J07HQW2_00123</name>
</gene>
<proteinExistence type="predicted"/>
<protein>
    <submittedName>
        <fullName evidence="1">Uncharacterized protein</fullName>
    </submittedName>
</protein>
<sequence length="36" mass="4071">MEINIMSDTNCDDSNSEQKIQENIDKAVEDIKSLIS</sequence>
<evidence type="ECO:0000313" key="1">
    <source>
        <dbReference type="EMBL" id="ERG93690.1"/>
    </source>
</evidence>
<evidence type="ECO:0000313" key="2">
    <source>
        <dbReference type="Proteomes" id="UP000030710"/>
    </source>
</evidence>
<dbReference type="HOGENOM" id="CLU_3353880_0_0_2"/>
<dbReference type="AlphaFoldDB" id="U1NA35"/>
<dbReference type="EMBL" id="KE356561">
    <property type="protein sequence ID" value="ERG93690.1"/>
    <property type="molecule type" value="Genomic_DNA"/>
</dbReference>
<organism evidence="1 2">
    <name type="scientific">Haloquadratum walsbyi J07HQW2</name>
    <dbReference type="NCBI Taxonomy" id="1238425"/>
    <lineage>
        <taxon>Archaea</taxon>
        <taxon>Methanobacteriati</taxon>
        <taxon>Methanobacteriota</taxon>
        <taxon>Stenosarchaea group</taxon>
        <taxon>Halobacteria</taxon>
        <taxon>Halobacteriales</taxon>
        <taxon>Haloferacaceae</taxon>
        <taxon>Haloquadratum</taxon>
    </lineage>
</organism>
<dbReference type="Proteomes" id="UP000030710">
    <property type="component" value="Unassembled WGS sequence"/>
</dbReference>
<accession>U1NA35</accession>